<feature type="domain" description="HTH deoR-type" evidence="4">
    <location>
        <begin position="3"/>
        <end position="58"/>
    </location>
</feature>
<accession>A0A1G8KBE3</accession>
<dbReference type="GO" id="GO:0003700">
    <property type="term" value="F:DNA-binding transcription factor activity"/>
    <property type="evidence" value="ECO:0007669"/>
    <property type="project" value="InterPro"/>
</dbReference>
<dbReference type="PANTHER" id="PTHR30363:SF60">
    <property type="entry name" value="HTH-TYPE TRANSCRIPTIONAL REGULATOR IOLR"/>
    <property type="match status" value="1"/>
</dbReference>
<evidence type="ECO:0000256" key="3">
    <source>
        <dbReference type="ARBA" id="ARBA00023163"/>
    </source>
</evidence>
<dbReference type="OrthoDB" id="9798651at2"/>
<dbReference type="AlphaFoldDB" id="A0A1G8KBE3"/>
<keyword evidence="3" id="KW-0804">Transcription</keyword>
<dbReference type="InterPro" id="IPR036388">
    <property type="entry name" value="WH-like_DNA-bd_sf"/>
</dbReference>
<gene>
    <name evidence="5" type="ORF">SAMN05216352_107125</name>
</gene>
<proteinExistence type="predicted"/>
<dbReference type="STRING" id="930129.SAMN05216352_107125"/>
<dbReference type="SUPFAM" id="SSF46785">
    <property type="entry name" value="Winged helix' DNA-binding domain"/>
    <property type="match status" value="1"/>
</dbReference>
<dbReference type="EMBL" id="FNDU01000007">
    <property type="protein sequence ID" value="SDI40180.1"/>
    <property type="molecule type" value="Genomic_DNA"/>
</dbReference>
<evidence type="ECO:0000259" key="4">
    <source>
        <dbReference type="PROSITE" id="PS51000"/>
    </source>
</evidence>
<dbReference type="SMART" id="SM00420">
    <property type="entry name" value="HTH_DEOR"/>
    <property type="match status" value="1"/>
</dbReference>
<protein>
    <submittedName>
        <fullName evidence="5">Transcriptional regulator, DeoR family</fullName>
    </submittedName>
</protein>
<evidence type="ECO:0000313" key="6">
    <source>
        <dbReference type="Proteomes" id="UP000199017"/>
    </source>
</evidence>
<dbReference type="InterPro" id="IPR001034">
    <property type="entry name" value="DeoR_HTH"/>
</dbReference>
<dbReference type="Pfam" id="PF08220">
    <property type="entry name" value="HTH_DeoR"/>
    <property type="match status" value="1"/>
</dbReference>
<keyword evidence="2" id="KW-0238">DNA-binding</keyword>
<dbReference type="Gene3D" id="1.10.10.10">
    <property type="entry name" value="Winged helix-like DNA-binding domain superfamily/Winged helix DNA-binding domain"/>
    <property type="match status" value="1"/>
</dbReference>
<keyword evidence="6" id="KW-1185">Reference proteome</keyword>
<dbReference type="InterPro" id="IPR037171">
    <property type="entry name" value="NagB/RpiA_transferase-like"/>
</dbReference>
<dbReference type="SMART" id="SM01134">
    <property type="entry name" value="DeoRC"/>
    <property type="match status" value="1"/>
</dbReference>
<dbReference type="PROSITE" id="PS51000">
    <property type="entry name" value="HTH_DEOR_2"/>
    <property type="match status" value="1"/>
</dbReference>
<dbReference type="InterPro" id="IPR018356">
    <property type="entry name" value="Tscrpt_reg_HTH_DeoR_CS"/>
</dbReference>
<dbReference type="RefSeq" id="WP_091585571.1">
    <property type="nucleotide sequence ID" value="NZ_FNDU01000007.1"/>
</dbReference>
<dbReference type="PROSITE" id="PS00894">
    <property type="entry name" value="HTH_DEOR_1"/>
    <property type="match status" value="1"/>
</dbReference>
<organism evidence="5 6">
    <name type="scientific">Alteribacillus bidgolensis</name>
    <dbReference type="NCBI Taxonomy" id="930129"/>
    <lineage>
        <taxon>Bacteria</taxon>
        <taxon>Bacillati</taxon>
        <taxon>Bacillota</taxon>
        <taxon>Bacilli</taxon>
        <taxon>Bacillales</taxon>
        <taxon>Bacillaceae</taxon>
        <taxon>Alteribacillus</taxon>
    </lineage>
</organism>
<evidence type="ECO:0000313" key="5">
    <source>
        <dbReference type="EMBL" id="SDI40180.1"/>
    </source>
</evidence>
<dbReference type="Pfam" id="PF00455">
    <property type="entry name" value="DeoRC"/>
    <property type="match status" value="1"/>
</dbReference>
<dbReference type="SUPFAM" id="SSF100950">
    <property type="entry name" value="NagB/RpiA/CoA transferase-like"/>
    <property type="match status" value="1"/>
</dbReference>
<dbReference type="Gene3D" id="3.40.50.1360">
    <property type="match status" value="1"/>
</dbReference>
<dbReference type="Proteomes" id="UP000199017">
    <property type="component" value="Unassembled WGS sequence"/>
</dbReference>
<dbReference type="InterPro" id="IPR036390">
    <property type="entry name" value="WH_DNA-bd_sf"/>
</dbReference>
<evidence type="ECO:0000256" key="2">
    <source>
        <dbReference type="ARBA" id="ARBA00023125"/>
    </source>
</evidence>
<evidence type="ECO:0000256" key="1">
    <source>
        <dbReference type="ARBA" id="ARBA00023015"/>
    </source>
</evidence>
<dbReference type="PANTHER" id="PTHR30363">
    <property type="entry name" value="HTH-TYPE TRANSCRIPTIONAL REGULATOR SRLR-RELATED"/>
    <property type="match status" value="1"/>
</dbReference>
<sequence length="253" mass="28429">MIKTQRIEEIRRYVERNQVVSFDHLSETFNVSVNTIRRDIQKLVNDGQLKKVHGGVSIHDSQLAQYEERQIVNETAKHRIAKAGSEMVEDDDIIFVDSGTTTVYMAEYLRGKKVTVLTNNLDFIVHAKQEPNITIITTGGLFDSATNSFISLQNTNVLTSYNINKAFMATTGISMDNGVTHASPLENEIKKEVVKKSAEVNVLADRTKFDKHALITYTSLESVDCIVTDSNLSDAFLNYLEKNNVLLRIAEKA</sequence>
<dbReference type="InterPro" id="IPR050313">
    <property type="entry name" value="Carb_Metab_HTH_regulators"/>
</dbReference>
<keyword evidence="1" id="KW-0805">Transcription regulation</keyword>
<dbReference type="GO" id="GO:0003677">
    <property type="term" value="F:DNA binding"/>
    <property type="evidence" value="ECO:0007669"/>
    <property type="project" value="UniProtKB-KW"/>
</dbReference>
<name>A0A1G8KBE3_9BACI</name>
<reference evidence="5 6" key="1">
    <citation type="submission" date="2016-10" db="EMBL/GenBank/DDBJ databases">
        <authorList>
            <person name="de Groot N.N."/>
        </authorList>
    </citation>
    <scope>NUCLEOTIDE SEQUENCE [LARGE SCALE GENOMIC DNA]</scope>
    <source>
        <strain evidence="6">P4B,CCM 7963,CECT 7998,DSM 25260,IBRC-M 10614,KCTC 13821</strain>
    </source>
</reference>
<dbReference type="PRINTS" id="PR00037">
    <property type="entry name" value="HTHLACR"/>
</dbReference>
<dbReference type="InterPro" id="IPR014036">
    <property type="entry name" value="DeoR-like_C"/>
</dbReference>